<proteinExistence type="predicted"/>
<dbReference type="GO" id="GO:0005525">
    <property type="term" value="F:GTP binding"/>
    <property type="evidence" value="ECO:0007669"/>
    <property type="project" value="UniProtKB-KW"/>
</dbReference>
<dbReference type="EMBL" id="CAJVPY010004236">
    <property type="protein sequence ID" value="CAG8613791.1"/>
    <property type="molecule type" value="Genomic_DNA"/>
</dbReference>
<organism evidence="4 5">
    <name type="scientific">Dentiscutata erythropus</name>
    <dbReference type="NCBI Taxonomy" id="1348616"/>
    <lineage>
        <taxon>Eukaryota</taxon>
        <taxon>Fungi</taxon>
        <taxon>Fungi incertae sedis</taxon>
        <taxon>Mucoromycota</taxon>
        <taxon>Glomeromycotina</taxon>
        <taxon>Glomeromycetes</taxon>
        <taxon>Diversisporales</taxon>
        <taxon>Gigasporaceae</taxon>
        <taxon>Dentiscutata</taxon>
    </lineage>
</organism>
<keyword evidence="2" id="KW-0342">GTP-binding</keyword>
<accession>A0A9N9CRZ0</accession>
<evidence type="ECO:0000256" key="2">
    <source>
        <dbReference type="ARBA" id="ARBA00023134"/>
    </source>
</evidence>
<evidence type="ECO:0000259" key="3">
    <source>
        <dbReference type="Pfam" id="PF04548"/>
    </source>
</evidence>
<dbReference type="Proteomes" id="UP000789405">
    <property type="component" value="Unassembled WGS sequence"/>
</dbReference>
<reference evidence="4" key="1">
    <citation type="submission" date="2021-06" db="EMBL/GenBank/DDBJ databases">
        <authorList>
            <person name="Kallberg Y."/>
            <person name="Tangrot J."/>
            <person name="Rosling A."/>
        </authorList>
    </citation>
    <scope>NUCLEOTIDE SEQUENCE</scope>
    <source>
        <strain evidence="4">MA453B</strain>
    </source>
</reference>
<dbReference type="Gene3D" id="3.40.50.300">
    <property type="entry name" value="P-loop containing nucleotide triphosphate hydrolases"/>
    <property type="match status" value="1"/>
</dbReference>
<name>A0A9N9CRZ0_9GLOM</name>
<dbReference type="InterPro" id="IPR006703">
    <property type="entry name" value="G_AIG1"/>
</dbReference>
<dbReference type="SUPFAM" id="SSF52540">
    <property type="entry name" value="P-loop containing nucleoside triphosphate hydrolases"/>
    <property type="match status" value="1"/>
</dbReference>
<evidence type="ECO:0000313" key="4">
    <source>
        <dbReference type="EMBL" id="CAG8613791.1"/>
    </source>
</evidence>
<comment type="caution">
    <text evidence="4">The sequence shown here is derived from an EMBL/GenBank/DDBJ whole genome shotgun (WGS) entry which is preliminary data.</text>
</comment>
<dbReference type="AlphaFoldDB" id="A0A9N9CRZ0"/>
<dbReference type="Pfam" id="PF04548">
    <property type="entry name" value="AIG1"/>
    <property type="match status" value="1"/>
</dbReference>
<keyword evidence="1" id="KW-0547">Nucleotide-binding</keyword>
<dbReference type="InterPro" id="IPR045058">
    <property type="entry name" value="GIMA/IAN/Toc"/>
</dbReference>
<keyword evidence="5" id="KW-1185">Reference proteome</keyword>
<protein>
    <submittedName>
        <fullName evidence="4">20062_t:CDS:1</fullName>
    </submittedName>
</protein>
<dbReference type="InterPro" id="IPR027417">
    <property type="entry name" value="P-loop_NTPase"/>
</dbReference>
<evidence type="ECO:0000256" key="1">
    <source>
        <dbReference type="ARBA" id="ARBA00022741"/>
    </source>
</evidence>
<gene>
    <name evidence="4" type="ORF">DERYTH_LOCUS8278</name>
</gene>
<feature type="domain" description="AIG1-type G" evidence="3">
    <location>
        <begin position="35"/>
        <end position="107"/>
    </location>
</feature>
<dbReference type="PANTHER" id="PTHR10903:SF184">
    <property type="entry name" value="GTP-BINDING PROTEIN A"/>
    <property type="match status" value="1"/>
</dbReference>
<sequence length="109" mass="12129">MGSNETNIDPKEIKNTTNKMLPQVDVNPKVVKNTAILIMGCTGAGKTTLGNWIIDEDLFESDNRMDTVVTKECQTTPIRIDGREFVMIDTPGIFDAKIKDEEQLTKIGK</sequence>
<dbReference type="OrthoDB" id="8954335at2759"/>
<evidence type="ECO:0000313" key="5">
    <source>
        <dbReference type="Proteomes" id="UP000789405"/>
    </source>
</evidence>
<dbReference type="PANTHER" id="PTHR10903">
    <property type="entry name" value="GTPASE, IMAP FAMILY MEMBER-RELATED"/>
    <property type="match status" value="1"/>
</dbReference>